<dbReference type="PANTHER" id="PTHR30146">
    <property type="entry name" value="LACI-RELATED TRANSCRIPTIONAL REPRESSOR"/>
    <property type="match status" value="1"/>
</dbReference>
<dbReference type="AlphaFoldDB" id="A0A1G6DTG3"/>
<evidence type="ECO:0000256" key="1">
    <source>
        <dbReference type="ARBA" id="ARBA00022491"/>
    </source>
</evidence>
<dbReference type="CDD" id="cd01392">
    <property type="entry name" value="HTH_LacI"/>
    <property type="match status" value="1"/>
</dbReference>
<protein>
    <submittedName>
        <fullName evidence="7">Transcriptional regulator, LacI family</fullName>
    </submittedName>
</protein>
<evidence type="ECO:0000313" key="8">
    <source>
        <dbReference type="Proteomes" id="UP000199071"/>
    </source>
</evidence>
<proteinExistence type="predicted"/>
<keyword evidence="2" id="KW-0805">Transcription regulation</keyword>
<dbReference type="Pfam" id="PF13377">
    <property type="entry name" value="Peripla_BP_3"/>
    <property type="match status" value="1"/>
</dbReference>
<name>A0A1G6DTG3_9HYPH</name>
<dbReference type="InterPro" id="IPR000843">
    <property type="entry name" value="HTH_LacI"/>
</dbReference>
<keyword evidence="8" id="KW-1185">Reference proteome</keyword>
<keyword evidence="3" id="KW-0238">DNA-binding</keyword>
<dbReference type="InterPro" id="IPR046335">
    <property type="entry name" value="LacI/GalR-like_sensor"/>
</dbReference>
<feature type="domain" description="HTH lacI-type" evidence="6">
    <location>
        <begin position="24"/>
        <end position="69"/>
    </location>
</feature>
<keyword evidence="1" id="KW-0678">Repressor</keyword>
<dbReference type="SUPFAM" id="SSF53822">
    <property type="entry name" value="Periplasmic binding protein-like I"/>
    <property type="match status" value="1"/>
</dbReference>
<organism evidence="7 8">
    <name type="scientific">Bauldia litoralis</name>
    <dbReference type="NCBI Taxonomy" id="665467"/>
    <lineage>
        <taxon>Bacteria</taxon>
        <taxon>Pseudomonadati</taxon>
        <taxon>Pseudomonadota</taxon>
        <taxon>Alphaproteobacteria</taxon>
        <taxon>Hyphomicrobiales</taxon>
        <taxon>Kaistiaceae</taxon>
        <taxon>Bauldia</taxon>
    </lineage>
</organism>
<reference evidence="7 8" key="1">
    <citation type="submission" date="2016-10" db="EMBL/GenBank/DDBJ databases">
        <authorList>
            <person name="de Groot N.N."/>
        </authorList>
    </citation>
    <scope>NUCLEOTIDE SEQUENCE [LARGE SCALE GENOMIC DNA]</scope>
    <source>
        <strain evidence="7 8">ATCC 35022</strain>
    </source>
</reference>
<dbReference type="Gene3D" id="1.10.260.40">
    <property type="entry name" value="lambda repressor-like DNA-binding domains"/>
    <property type="match status" value="1"/>
</dbReference>
<evidence type="ECO:0000256" key="2">
    <source>
        <dbReference type="ARBA" id="ARBA00023015"/>
    </source>
</evidence>
<dbReference type="Gene3D" id="3.40.50.2300">
    <property type="match status" value="2"/>
</dbReference>
<dbReference type="GO" id="GO:0000976">
    <property type="term" value="F:transcription cis-regulatory region binding"/>
    <property type="evidence" value="ECO:0007669"/>
    <property type="project" value="TreeGrafter"/>
</dbReference>
<evidence type="ECO:0000259" key="6">
    <source>
        <dbReference type="PROSITE" id="PS50932"/>
    </source>
</evidence>
<dbReference type="STRING" id="665467.SAMN02982931_03743"/>
<feature type="region of interest" description="Disordered" evidence="5">
    <location>
        <begin position="1"/>
        <end position="24"/>
    </location>
</feature>
<evidence type="ECO:0000256" key="3">
    <source>
        <dbReference type="ARBA" id="ARBA00023125"/>
    </source>
</evidence>
<dbReference type="GO" id="GO:0003700">
    <property type="term" value="F:DNA-binding transcription factor activity"/>
    <property type="evidence" value="ECO:0007669"/>
    <property type="project" value="TreeGrafter"/>
</dbReference>
<accession>A0A1G6DTG3</accession>
<dbReference type="SMART" id="SM00354">
    <property type="entry name" value="HTH_LACI"/>
    <property type="match status" value="1"/>
</dbReference>
<dbReference type="PROSITE" id="PS50932">
    <property type="entry name" value="HTH_LACI_2"/>
    <property type="match status" value="1"/>
</dbReference>
<dbReference type="RefSeq" id="WP_244521329.1">
    <property type="nucleotide sequence ID" value="NZ_FMXQ01000008.1"/>
</dbReference>
<evidence type="ECO:0000256" key="5">
    <source>
        <dbReference type="SAM" id="MobiDB-lite"/>
    </source>
</evidence>
<evidence type="ECO:0000313" key="7">
    <source>
        <dbReference type="EMBL" id="SDB48411.1"/>
    </source>
</evidence>
<dbReference type="Proteomes" id="UP000199071">
    <property type="component" value="Unassembled WGS sequence"/>
</dbReference>
<dbReference type="PANTHER" id="PTHR30146:SF148">
    <property type="entry name" value="HTH-TYPE TRANSCRIPTIONAL REPRESSOR PURR-RELATED"/>
    <property type="match status" value="1"/>
</dbReference>
<keyword evidence="4" id="KW-0804">Transcription</keyword>
<dbReference type="EMBL" id="FMXQ01000008">
    <property type="protein sequence ID" value="SDB48411.1"/>
    <property type="molecule type" value="Genomic_DNA"/>
</dbReference>
<dbReference type="InterPro" id="IPR028082">
    <property type="entry name" value="Peripla_BP_I"/>
</dbReference>
<gene>
    <name evidence="7" type="ORF">SAMN02982931_03743</name>
</gene>
<dbReference type="SUPFAM" id="SSF47413">
    <property type="entry name" value="lambda repressor-like DNA-binding domains"/>
    <property type="match status" value="1"/>
</dbReference>
<dbReference type="Pfam" id="PF00356">
    <property type="entry name" value="LacI"/>
    <property type="match status" value="1"/>
</dbReference>
<sequence length="359" mass="38590">MKRGKGAPGPGRTTSAGRGNGKRVTMTDVARLAGCSQSTVSVVLNNTPGIRISKTTRARVIAVAGDLGYEIIPGHVALGDRPHQIGIVFDHIATSPEAVVSIEGAREAGWQTGHVVTIAQTLNDPEMEPITIAAMLRNGIDALIYATIMTRKVEVPPALYAARVPVVLLNCYSDDRAFPSVCPGEVAGGHRAADALIGAGHRRIAIITGEMWMDAARDRLRGYRQALATADIPYDPDLVREGNWQTSAGYEHTLALMKLDDPPTAIFCSNDRMAVGCYEALKETGRTIPDDVSVIGYDDEEVARHLTPQLTTLVLPHREMGRWAVEHALSMTSAPTGKHPVTKLECPLIPRDSIREIGG</sequence>
<evidence type="ECO:0000256" key="4">
    <source>
        <dbReference type="ARBA" id="ARBA00023163"/>
    </source>
</evidence>
<dbReference type="InterPro" id="IPR010982">
    <property type="entry name" value="Lambda_DNA-bd_dom_sf"/>
</dbReference>
<dbReference type="CDD" id="cd06288">
    <property type="entry name" value="PBP1_sucrose_transcription_regulator"/>
    <property type="match status" value="1"/>
</dbReference>